<proteinExistence type="predicted"/>
<dbReference type="Gene3D" id="3.40.50.150">
    <property type="entry name" value="Vaccinia Virus protein VP39"/>
    <property type="match status" value="1"/>
</dbReference>
<gene>
    <name evidence="3" type="ORF">GCM10023195_84350</name>
</gene>
<evidence type="ECO:0008006" key="5">
    <source>
        <dbReference type="Google" id="ProtNLM"/>
    </source>
</evidence>
<sequence>MTGPVQMARAFDDLADGYDNDHHDEIARALVALAAPADAEHIADVACGAGAAALAIAQGRSHRGTPILAVDLSAGMVAAGRLRAERLGCDRAIDWRVGTAVPLPVADADLDLILCTSSLHFLGIRALADWRRALRPRGRVGFTLPIASRFRPSGPFADLVSADVPLPETAEDARTLATAAGFIDADARILTVGSRSVVLTVATNPAVPGCSGPRTPIVLGIDDLRALPRATRIARTSRDGILLLEEHRDREIDELWLDHDLGGDDSIMPVVALLEEAAFDDHPFEIGMIFVHSANPSGAETVVRVLRRWGYRVRRATA</sequence>
<dbReference type="SUPFAM" id="SSF53335">
    <property type="entry name" value="S-adenosyl-L-methionine-dependent methyltransferases"/>
    <property type="match status" value="1"/>
</dbReference>
<name>A0ABP8U0N0_9ACTN</name>
<evidence type="ECO:0000259" key="1">
    <source>
        <dbReference type="Pfam" id="PF13649"/>
    </source>
</evidence>
<dbReference type="InterPro" id="IPR029063">
    <property type="entry name" value="SAM-dependent_MTases_sf"/>
</dbReference>
<dbReference type="Pfam" id="PF20274">
    <property type="entry name" value="cREC_REC"/>
    <property type="match status" value="1"/>
</dbReference>
<dbReference type="RefSeq" id="WP_345366916.1">
    <property type="nucleotide sequence ID" value="NZ_BAABHJ010000040.1"/>
</dbReference>
<evidence type="ECO:0000313" key="3">
    <source>
        <dbReference type="EMBL" id="GAA4618722.1"/>
    </source>
</evidence>
<dbReference type="Pfam" id="PF13649">
    <property type="entry name" value="Methyltransf_25"/>
    <property type="match status" value="1"/>
</dbReference>
<accession>A0ABP8U0N0</accession>
<feature type="domain" description="Methyltransferase" evidence="1">
    <location>
        <begin position="42"/>
        <end position="138"/>
    </location>
</feature>
<dbReference type="Proteomes" id="UP001500212">
    <property type="component" value="Unassembled WGS sequence"/>
</dbReference>
<organism evidence="3 4">
    <name type="scientific">Actinoallomurus liliacearum</name>
    <dbReference type="NCBI Taxonomy" id="1080073"/>
    <lineage>
        <taxon>Bacteria</taxon>
        <taxon>Bacillati</taxon>
        <taxon>Actinomycetota</taxon>
        <taxon>Actinomycetes</taxon>
        <taxon>Streptosporangiales</taxon>
        <taxon>Thermomonosporaceae</taxon>
        <taxon>Actinoallomurus</taxon>
    </lineage>
</organism>
<protein>
    <recommendedName>
        <fullName evidence="5">Methyltransferase domain-containing protein</fullName>
    </recommendedName>
</protein>
<dbReference type="EMBL" id="BAABHJ010000040">
    <property type="protein sequence ID" value="GAA4618722.1"/>
    <property type="molecule type" value="Genomic_DNA"/>
</dbReference>
<feature type="domain" description="Cyclic-phosphate processing Receiver" evidence="2">
    <location>
        <begin position="219"/>
        <end position="307"/>
    </location>
</feature>
<dbReference type="InterPro" id="IPR046909">
    <property type="entry name" value="cREC_REC"/>
</dbReference>
<dbReference type="InterPro" id="IPR041698">
    <property type="entry name" value="Methyltransf_25"/>
</dbReference>
<comment type="caution">
    <text evidence="3">The sequence shown here is derived from an EMBL/GenBank/DDBJ whole genome shotgun (WGS) entry which is preliminary data.</text>
</comment>
<evidence type="ECO:0000259" key="2">
    <source>
        <dbReference type="Pfam" id="PF20274"/>
    </source>
</evidence>
<evidence type="ECO:0000313" key="4">
    <source>
        <dbReference type="Proteomes" id="UP001500212"/>
    </source>
</evidence>
<keyword evidence="4" id="KW-1185">Reference proteome</keyword>
<reference evidence="4" key="1">
    <citation type="journal article" date="2019" name="Int. J. Syst. Evol. Microbiol.">
        <title>The Global Catalogue of Microorganisms (GCM) 10K type strain sequencing project: providing services to taxonomists for standard genome sequencing and annotation.</title>
        <authorList>
            <consortium name="The Broad Institute Genomics Platform"/>
            <consortium name="The Broad Institute Genome Sequencing Center for Infectious Disease"/>
            <person name="Wu L."/>
            <person name="Ma J."/>
        </authorList>
    </citation>
    <scope>NUCLEOTIDE SEQUENCE [LARGE SCALE GENOMIC DNA]</scope>
    <source>
        <strain evidence="4">JCM 17938</strain>
    </source>
</reference>